<dbReference type="Pfam" id="PF00226">
    <property type="entry name" value="DnaJ"/>
    <property type="match status" value="1"/>
</dbReference>
<dbReference type="STRING" id="574566.I0Z4C0"/>
<dbReference type="KEGG" id="csl:COCSUDRAFT_13274"/>
<dbReference type="SUPFAM" id="SSF46565">
    <property type="entry name" value="Chaperone J-domain"/>
    <property type="match status" value="1"/>
</dbReference>
<dbReference type="AlphaFoldDB" id="I0Z4C0"/>
<sequence length="273" mass="29794">MQSILVCPSVAYEAQTNEGVNDEAEDFYAILGVTPDASEKEIKQAYYRVMRACHPDVVSVEGEDDESSAEEVCVFVNDIYETLMDREKREAYDAIAGFSGNALNPFYDTSYERSQVFVSEYDCIGCKNCTNVCPKTFAIEDEYGRARAMQQGGSTDELLQEAIDTCPVNCIHWVTAPQLALLETTMAKMERVDAWILMMGGGSGVDVFMEAATAWEKRQARIRARREGPKRGWMWGGQEAATASAYSGGGGNSTATGGRAQEAAAATAASARR</sequence>
<dbReference type="InterPro" id="IPR036869">
    <property type="entry name" value="J_dom_sf"/>
</dbReference>
<dbReference type="Proteomes" id="UP000007264">
    <property type="component" value="Unassembled WGS sequence"/>
</dbReference>
<protein>
    <submittedName>
        <fullName evidence="4">DnaJ-domain-containing protein</fullName>
    </submittedName>
</protein>
<feature type="compositionally biased region" description="Low complexity" evidence="1">
    <location>
        <begin position="253"/>
        <end position="273"/>
    </location>
</feature>
<dbReference type="EMBL" id="AGSI01000004">
    <property type="protein sequence ID" value="EIE25489.1"/>
    <property type="molecule type" value="Genomic_DNA"/>
</dbReference>
<feature type="domain" description="4Fe-4S ferredoxin-type" evidence="3">
    <location>
        <begin position="114"/>
        <end position="142"/>
    </location>
</feature>
<dbReference type="RefSeq" id="XP_005650033.1">
    <property type="nucleotide sequence ID" value="XM_005649976.1"/>
</dbReference>
<evidence type="ECO:0000313" key="4">
    <source>
        <dbReference type="EMBL" id="EIE25489.1"/>
    </source>
</evidence>
<keyword evidence="5" id="KW-1185">Reference proteome</keyword>
<name>I0Z4C0_COCSC</name>
<dbReference type="eggNOG" id="KOG0716">
    <property type="taxonomic scope" value="Eukaryota"/>
</dbReference>
<dbReference type="OrthoDB" id="376357at2759"/>
<evidence type="ECO:0000259" key="3">
    <source>
        <dbReference type="PROSITE" id="PS51379"/>
    </source>
</evidence>
<evidence type="ECO:0000313" key="5">
    <source>
        <dbReference type="Proteomes" id="UP000007264"/>
    </source>
</evidence>
<dbReference type="CDD" id="cd06257">
    <property type="entry name" value="DnaJ"/>
    <property type="match status" value="1"/>
</dbReference>
<dbReference type="Gene3D" id="3.30.70.20">
    <property type="match status" value="1"/>
</dbReference>
<gene>
    <name evidence="4" type="ORF">COCSUDRAFT_13274</name>
</gene>
<comment type="caution">
    <text evidence="4">The sequence shown here is derived from an EMBL/GenBank/DDBJ whole genome shotgun (WGS) entry which is preliminary data.</text>
</comment>
<feature type="domain" description="J" evidence="2">
    <location>
        <begin position="26"/>
        <end position="96"/>
    </location>
</feature>
<feature type="region of interest" description="Disordered" evidence="1">
    <location>
        <begin position="243"/>
        <end position="273"/>
    </location>
</feature>
<dbReference type="Gene3D" id="1.10.287.110">
    <property type="entry name" value="DnaJ domain"/>
    <property type="match status" value="1"/>
</dbReference>
<dbReference type="InterPro" id="IPR001623">
    <property type="entry name" value="DnaJ_domain"/>
</dbReference>
<dbReference type="SUPFAM" id="SSF54862">
    <property type="entry name" value="4Fe-4S ferredoxins"/>
    <property type="match status" value="1"/>
</dbReference>
<reference evidence="4 5" key="1">
    <citation type="journal article" date="2012" name="Genome Biol.">
        <title>The genome of the polar eukaryotic microalga coccomyxa subellipsoidea reveals traits of cold adaptation.</title>
        <authorList>
            <person name="Blanc G."/>
            <person name="Agarkova I."/>
            <person name="Grimwood J."/>
            <person name="Kuo A."/>
            <person name="Brueggeman A."/>
            <person name="Dunigan D."/>
            <person name="Gurnon J."/>
            <person name="Ladunga I."/>
            <person name="Lindquist E."/>
            <person name="Lucas S."/>
            <person name="Pangilinan J."/>
            <person name="Proschold T."/>
            <person name="Salamov A."/>
            <person name="Schmutz J."/>
            <person name="Weeks D."/>
            <person name="Yamada T."/>
            <person name="Claverie J.M."/>
            <person name="Grigoriev I."/>
            <person name="Van Etten J."/>
            <person name="Lomsadze A."/>
            <person name="Borodovsky M."/>
        </authorList>
    </citation>
    <scope>NUCLEOTIDE SEQUENCE [LARGE SCALE GENOMIC DNA]</scope>
    <source>
        <strain evidence="4 5">C-169</strain>
    </source>
</reference>
<dbReference type="PANTHER" id="PTHR44579">
    <property type="entry name" value="OS01G0730500 PROTEIN"/>
    <property type="match status" value="1"/>
</dbReference>
<dbReference type="PROSITE" id="PS51379">
    <property type="entry name" value="4FE4S_FER_2"/>
    <property type="match status" value="1"/>
</dbReference>
<dbReference type="Pfam" id="PF13370">
    <property type="entry name" value="Fer4_13"/>
    <property type="match status" value="1"/>
</dbReference>
<dbReference type="PROSITE" id="PS00198">
    <property type="entry name" value="4FE4S_FER_1"/>
    <property type="match status" value="1"/>
</dbReference>
<dbReference type="GeneID" id="17043491"/>
<organism evidence="4 5">
    <name type="scientific">Coccomyxa subellipsoidea (strain C-169)</name>
    <name type="common">Green microalga</name>
    <dbReference type="NCBI Taxonomy" id="574566"/>
    <lineage>
        <taxon>Eukaryota</taxon>
        <taxon>Viridiplantae</taxon>
        <taxon>Chlorophyta</taxon>
        <taxon>core chlorophytes</taxon>
        <taxon>Trebouxiophyceae</taxon>
        <taxon>Trebouxiophyceae incertae sedis</taxon>
        <taxon>Coccomyxaceae</taxon>
        <taxon>Coccomyxa</taxon>
        <taxon>Coccomyxa subellipsoidea</taxon>
    </lineage>
</organism>
<dbReference type="PANTHER" id="PTHR44579:SF2">
    <property type="entry name" value="OS01G0730500 PROTEIN"/>
    <property type="match status" value="1"/>
</dbReference>
<accession>I0Z4C0</accession>
<proteinExistence type="predicted"/>
<dbReference type="PRINTS" id="PR00625">
    <property type="entry name" value="JDOMAIN"/>
</dbReference>
<dbReference type="InterPro" id="IPR017900">
    <property type="entry name" value="4Fe4S_Fe_S_CS"/>
</dbReference>
<dbReference type="SMART" id="SM00271">
    <property type="entry name" value="DnaJ"/>
    <property type="match status" value="1"/>
</dbReference>
<dbReference type="PROSITE" id="PS50076">
    <property type="entry name" value="DNAJ_2"/>
    <property type="match status" value="1"/>
</dbReference>
<evidence type="ECO:0000256" key="1">
    <source>
        <dbReference type="SAM" id="MobiDB-lite"/>
    </source>
</evidence>
<evidence type="ECO:0000259" key="2">
    <source>
        <dbReference type="PROSITE" id="PS50076"/>
    </source>
</evidence>
<dbReference type="InterPro" id="IPR017896">
    <property type="entry name" value="4Fe4S_Fe-S-bd"/>
</dbReference>